<dbReference type="Gene3D" id="1.10.10.10">
    <property type="entry name" value="Winged helix-like DNA-binding domain superfamily/Winged helix DNA-binding domain"/>
    <property type="match status" value="1"/>
</dbReference>
<gene>
    <name evidence="2" type="ORF">QE109_03020</name>
</gene>
<organism evidence="2 3">
    <name type="scientific">Fusibacter bizertensis</name>
    <dbReference type="NCBI Taxonomy" id="1488331"/>
    <lineage>
        <taxon>Bacteria</taxon>
        <taxon>Bacillati</taxon>
        <taxon>Bacillota</taxon>
        <taxon>Clostridia</taxon>
        <taxon>Eubacteriales</taxon>
        <taxon>Eubacteriales Family XII. Incertae Sedis</taxon>
        <taxon>Fusibacter</taxon>
    </lineage>
</organism>
<comment type="caution">
    <text evidence="2">The sequence shown here is derived from an EMBL/GenBank/DDBJ whole genome shotgun (WGS) entry which is preliminary data.</text>
</comment>
<dbReference type="InterPro" id="IPR000944">
    <property type="entry name" value="Tscrpt_reg_Rrf2"/>
</dbReference>
<keyword evidence="3" id="KW-1185">Reference proteome</keyword>
<dbReference type="InterPro" id="IPR036390">
    <property type="entry name" value="WH_DNA-bd_sf"/>
</dbReference>
<evidence type="ECO:0000256" key="1">
    <source>
        <dbReference type="ARBA" id="ARBA00023125"/>
    </source>
</evidence>
<evidence type="ECO:0000313" key="2">
    <source>
        <dbReference type="EMBL" id="MDH8677102.1"/>
    </source>
</evidence>
<dbReference type="PANTHER" id="PTHR33221:SF5">
    <property type="entry name" value="HTH-TYPE TRANSCRIPTIONAL REGULATOR ISCR"/>
    <property type="match status" value="1"/>
</dbReference>
<dbReference type="SUPFAM" id="SSF46785">
    <property type="entry name" value="Winged helix' DNA-binding domain"/>
    <property type="match status" value="1"/>
</dbReference>
<dbReference type="InterPro" id="IPR036388">
    <property type="entry name" value="WH-like_DNA-bd_sf"/>
</dbReference>
<dbReference type="EMBL" id="JARYZI010000001">
    <property type="protein sequence ID" value="MDH8677102.1"/>
    <property type="molecule type" value="Genomic_DNA"/>
</dbReference>
<sequence length="154" mass="16995">MKLSTRGRYGLKAMFDLALYYGEGPISLTSIAERQAISVNYLEQLISPLRKALLVESVRGAQGGYMLAKAPSDITVGVILTTLEGPLAPTDCVVMDSSDEELCDHSNYCVTKVIYEKIYESITSVVNSISLQHMIDDYKENQESTIINSICECK</sequence>
<dbReference type="PROSITE" id="PS51197">
    <property type="entry name" value="HTH_RRF2_2"/>
    <property type="match status" value="1"/>
</dbReference>
<dbReference type="RefSeq" id="WP_281092898.1">
    <property type="nucleotide sequence ID" value="NZ_JARYZI010000001.1"/>
</dbReference>
<dbReference type="Proteomes" id="UP001158045">
    <property type="component" value="Unassembled WGS sequence"/>
</dbReference>
<dbReference type="Pfam" id="PF02082">
    <property type="entry name" value="Rrf2"/>
    <property type="match status" value="1"/>
</dbReference>
<proteinExistence type="predicted"/>
<name>A0ABT6N9K6_9FIRM</name>
<reference evidence="2 3" key="1">
    <citation type="submission" date="2023-04" db="EMBL/GenBank/DDBJ databases">
        <title>Fusibacter bizertensis strain WBS, isolated from littoral bottom sediments of the Arctic seas - biochemical and genomic analysis.</title>
        <authorList>
            <person name="Brioukhanov A.L."/>
        </authorList>
    </citation>
    <scope>NUCLEOTIDE SEQUENCE [LARGE SCALE GENOMIC DNA]</scope>
    <source>
        <strain evidence="2 3">WBS</strain>
    </source>
</reference>
<dbReference type="PANTHER" id="PTHR33221">
    <property type="entry name" value="WINGED HELIX-TURN-HELIX TRANSCRIPTIONAL REGULATOR, RRF2 FAMILY"/>
    <property type="match status" value="1"/>
</dbReference>
<accession>A0ABT6N9K6</accession>
<dbReference type="NCBIfam" id="TIGR00738">
    <property type="entry name" value="rrf2_super"/>
    <property type="match status" value="1"/>
</dbReference>
<evidence type="ECO:0000313" key="3">
    <source>
        <dbReference type="Proteomes" id="UP001158045"/>
    </source>
</evidence>
<protein>
    <submittedName>
        <fullName evidence="2">Rrf2 family transcriptional regulator</fullName>
    </submittedName>
</protein>
<keyword evidence="1" id="KW-0238">DNA-binding</keyword>